<dbReference type="PANTHER" id="PTHR46599">
    <property type="entry name" value="PIGGYBAC TRANSPOSABLE ELEMENT-DERIVED PROTEIN 4"/>
    <property type="match status" value="1"/>
</dbReference>
<dbReference type="EMBL" id="BEXD01000101">
    <property type="protein sequence ID" value="GBB84260.1"/>
    <property type="molecule type" value="Genomic_DNA"/>
</dbReference>
<gene>
    <name evidence="3" type="ORF">RclHR1_10890007</name>
</gene>
<name>A0A2Z6Q2S8_9GLOM</name>
<evidence type="ECO:0000313" key="3">
    <source>
        <dbReference type="EMBL" id="GBB84260.1"/>
    </source>
</evidence>
<feature type="domain" description="PiggyBac transposable element-derived protein" evidence="2">
    <location>
        <begin position="118"/>
        <end position="273"/>
    </location>
</feature>
<organism evidence="3 4">
    <name type="scientific">Rhizophagus clarus</name>
    <dbReference type="NCBI Taxonomy" id="94130"/>
    <lineage>
        <taxon>Eukaryota</taxon>
        <taxon>Fungi</taxon>
        <taxon>Fungi incertae sedis</taxon>
        <taxon>Mucoromycota</taxon>
        <taxon>Glomeromycotina</taxon>
        <taxon>Glomeromycetes</taxon>
        <taxon>Glomerales</taxon>
        <taxon>Glomeraceae</taxon>
        <taxon>Rhizophagus</taxon>
    </lineage>
</organism>
<dbReference type="AlphaFoldDB" id="A0A2Z6Q2S8"/>
<keyword evidence="4" id="KW-1185">Reference proteome</keyword>
<feature type="domain" description="PiggyBac transposable element-derived protein" evidence="2">
    <location>
        <begin position="283"/>
        <end position="379"/>
    </location>
</feature>
<feature type="compositionally biased region" description="Basic residues" evidence="1">
    <location>
        <begin position="51"/>
        <end position="67"/>
    </location>
</feature>
<proteinExistence type="predicted"/>
<dbReference type="InterPro" id="IPR029526">
    <property type="entry name" value="PGBD"/>
</dbReference>
<dbReference type="PANTHER" id="PTHR46599:SF3">
    <property type="entry name" value="PIGGYBAC TRANSPOSABLE ELEMENT-DERIVED PROTEIN 4"/>
    <property type="match status" value="1"/>
</dbReference>
<dbReference type="Pfam" id="PF13843">
    <property type="entry name" value="DDE_Tnp_1_7"/>
    <property type="match status" value="2"/>
</dbReference>
<sequence>MDTIEYDEQDLFVVDFARNIYNITDENDDDIENFDNFEEIHEENIQGRGSNRGRGRGRGRGKGRGRGGGRNNNSERDNNNGEQIAQLLPLLFFNVFQHVRPLHEFKINLSRDFLLSPSPYSIFSLFFSLEQIEIIVKNTNKYAYVKNAGEGRDWKELTMKKFKIWLAILIYAGVFKLPSIRDYWNKDSEFPEHKITTFMSLIRFEQIKRFMHISDCTIPPEFWYSKVDPLATHIQTVFKTICIPSSNVSIDEMIARFSGRSAHTVRIENKLTPEEIQQVSDLSKVGNEVYHLTSQLPIEDKSFNIYMDNYFSSIKFFKYLREKKIGACGTVRTNSANFPKVLKVNKKLDWDTLSGVVVNNTLAILWIDNGPVTMLSTIH</sequence>
<dbReference type="STRING" id="94130.A0A2Z6Q2S8"/>
<evidence type="ECO:0000313" key="4">
    <source>
        <dbReference type="Proteomes" id="UP000247702"/>
    </source>
</evidence>
<reference evidence="3 4" key="1">
    <citation type="submission" date="2017-11" db="EMBL/GenBank/DDBJ databases">
        <title>The genome of Rhizophagus clarus HR1 reveals common genetic basis of auxotrophy among arbuscular mycorrhizal fungi.</title>
        <authorList>
            <person name="Kobayashi Y."/>
        </authorList>
    </citation>
    <scope>NUCLEOTIDE SEQUENCE [LARGE SCALE GENOMIC DNA]</scope>
    <source>
        <strain evidence="3 4">HR1</strain>
    </source>
</reference>
<comment type="caution">
    <text evidence="3">The sequence shown here is derived from an EMBL/GenBank/DDBJ whole genome shotgun (WGS) entry which is preliminary data.</text>
</comment>
<protein>
    <recommendedName>
        <fullName evidence="2">PiggyBac transposable element-derived protein domain-containing protein</fullName>
    </recommendedName>
</protein>
<evidence type="ECO:0000256" key="1">
    <source>
        <dbReference type="SAM" id="MobiDB-lite"/>
    </source>
</evidence>
<accession>A0A2Z6Q2S8</accession>
<feature type="region of interest" description="Disordered" evidence="1">
    <location>
        <begin position="42"/>
        <end position="79"/>
    </location>
</feature>
<dbReference type="Proteomes" id="UP000247702">
    <property type="component" value="Unassembled WGS sequence"/>
</dbReference>
<evidence type="ECO:0000259" key="2">
    <source>
        <dbReference type="Pfam" id="PF13843"/>
    </source>
</evidence>